<evidence type="ECO:0000313" key="2">
    <source>
        <dbReference type="EMBL" id="KIY62929.1"/>
    </source>
</evidence>
<feature type="region of interest" description="Disordered" evidence="1">
    <location>
        <begin position="1"/>
        <end position="77"/>
    </location>
</feature>
<sequence>MLPTPAASRENLISAQPPATSFPIMSSKGHLEPHISNLPRRRRQTQLPSPDTDSSSDDIPDSTSTVASSPTSSFASREASMPVLDAFAATSSSDSSLPLLQPAGALPIGLQSRNLLPKGHLQPHASNLPRRPRPVEVLPGSGVFSVPSAQEADDSGVPCSEFRTKGSCRADVMARALFALCAAQPEKHDEVVSETYMRLHDLGQVPFTWMGALRHEGLQVVGEELFKATLP</sequence>
<feature type="compositionally biased region" description="Low complexity" evidence="1">
    <location>
        <begin position="61"/>
        <end position="77"/>
    </location>
</feature>
<dbReference type="OrthoDB" id="3051995at2759"/>
<gene>
    <name evidence="2" type="ORF">CYLTODRAFT_426532</name>
</gene>
<keyword evidence="3" id="KW-1185">Reference proteome</keyword>
<protein>
    <submittedName>
        <fullName evidence="2">Uncharacterized protein</fullName>
    </submittedName>
</protein>
<proteinExistence type="predicted"/>
<dbReference type="AlphaFoldDB" id="A0A0D7AYF7"/>
<dbReference type="EMBL" id="KN880736">
    <property type="protein sequence ID" value="KIY62929.1"/>
    <property type="molecule type" value="Genomic_DNA"/>
</dbReference>
<evidence type="ECO:0000256" key="1">
    <source>
        <dbReference type="SAM" id="MobiDB-lite"/>
    </source>
</evidence>
<evidence type="ECO:0000313" key="3">
    <source>
        <dbReference type="Proteomes" id="UP000054007"/>
    </source>
</evidence>
<name>A0A0D7AYF7_9AGAR</name>
<dbReference type="Proteomes" id="UP000054007">
    <property type="component" value="Unassembled WGS sequence"/>
</dbReference>
<reference evidence="2 3" key="1">
    <citation type="journal article" date="2015" name="Fungal Genet. Biol.">
        <title>Evolution of novel wood decay mechanisms in Agaricales revealed by the genome sequences of Fistulina hepatica and Cylindrobasidium torrendii.</title>
        <authorList>
            <person name="Floudas D."/>
            <person name="Held B.W."/>
            <person name="Riley R."/>
            <person name="Nagy L.G."/>
            <person name="Koehler G."/>
            <person name="Ransdell A.S."/>
            <person name="Younus H."/>
            <person name="Chow J."/>
            <person name="Chiniquy J."/>
            <person name="Lipzen A."/>
            <person name="Tritt A."/>
            <person name="Sun H."/>
            <person name="Haridas S."/>
            <person name="LaButti K."/>
            <person name="Ohm R.A."/>
            <person name="Kues U."/>
            <person name="Blanchette R.A."/>
            <person name="Grigoriev I.V."/>
            <person name="Minto R.E."/>
            <person name="Hibbett D.S."/>
        </authorList>
    </citation>
    <scope>NUCLEOTIDE SEQUENCE [LARGE SCALE GENOMIC DNA]</scope>
    <source>
        <strain evidence="2 3">FP15055 ss-10</strain>
    </source>
</reference>
<accession>A0A0D7AYF7</accession>
<organism evidence="2 3">
    <name type="scientific">Cylindrobasidium torrendii FP15055 ss-10</name>
    <dbReference type="NCBI Taxonomy" id="1314674"/>
    <lineage>
        <taxon>Eukaryota</taxon>
        <taxon>Fungi</taxon>
        <taxon>Dikarya</taxon>
        <taxon>Basidiomycota</taxon>
        <taxon>Agaricomycotina</taxon>
        <taxon>Agaricomycetes</taxon>
        <taxon>Agaricomycetidae</taxon>
        <taxon>Agaricales</taxon>
        <taxon>Marasmiineae</taxon>
        <taxon>Physalacriaceae</taxon>
        <taxon>Cylindrobasidium</taxon>
    </lineage>
</organism>